<sequence length="68" mass="7212">SVSFSPDGRHIVSGSGDSTIQLWDAQTGGQVANPLQGHRDSVSSTILSPDGRYIVLGSSNKTIHFWDA</sequence>
<dbReference type="PANTHER" id="PTHR22847:SF637">
    <property type="entry name" value="WD REPEAT DOMAIN 5B"/>
    <property type="match status" value="1"/>
</dbReference>
<keyword evidence="6" id="KW-1185">Reference proteome</keyword>
<evidence type="ECO:0000256" key="3">
    <source>
        <dbReference type="PROSITE-ProRule" id="PRU00221"/>
    </source>
</evidence>
<accession>A0A0C3E4Y0</accession>
<dbReference type="PROSITE" id="PS00678">
    <property type="entry name" value="WD_REPEATS_1"/>
    <property type="match status" value="2"/>
</dbReference>
<dbReference type="AlphaFoldDB" id="A0A0C3E4Y0"/>
<dbReference type="InterPro" id="IPR015943">
    <property type="entry name" value="WD40/YVTN_repeat-like_dom_sf"/>
</dbReference>
<reference evidence="6" key="2">
    <citation type="submission" date="2015-01" db="EMBL/GenBank/DDBJ databases">
        <title>Evolutionary Origins and Diversification of the Mycorrhizal Mutualists.</title>
        <authorList>
            <consortium name="DOE Joint Genome Institute"/>
            <consortium name="Mycorrhizal Genomics Consortium"/>
            <person name="Kohler A."/>
            <person name="Kuo A."/>
            <person name="Nagy L.G."/>
            <person name="Floudas D."/>
            <person name="Copeland A."/>
            <person name="Barry K.W."/>
            <person name="Cichocki N."/>
            <person name="Veneault-Fourrey C."/>
            <person name="LaButti K."/>
            <person name="Lindquist E.A."/>
            <person name="Lipzen A."/>
            <person name="Lundell T."/>
            <person name="Morin E."/>
            <person name="Murat C."/>
            <person name="Riley R."/>
            <person name="Ohm R."/>
            <person name="Sun H."/>
            <person name="Tunlid A."/>
            <person name="Henrissat B."/>
            <person name="Grigoriev I.V."/>
            <person name="Hibbett D.S."/>
            <person name="Martin F."/>
        </authorList>
    </citation>
    <scope>NUCLEOTIDE SEQUENCE [LARGE SCALE GENOMIC DNA]</scope>
    <source>
        <strain evidence="6">Foug A</strain>
    </source>
</reference>
<dbReference type="InterPro" id="IPR036322">
    <property type="entry name" value="WD40_repeat_dom_sf"/>
</dbReference>
<reference evidence="5 6" key="1">
    <citation type="submission" date="2014-04" db="EMBL/GenBank/DDBJ databases">
        <authorList>
            <consortium name="DOE Joint Genome Institute"/>
            <person name="Kuo A."/>
            <person name="Kohler A."/>
            <person name="Nagy L.G."/>
            <person name="Floudas D."/>
            <person name="Copeland A."/>
            <person name="Barry K.W."/>
            <person name="Cichocki N."/>
            <person name="Veneault-Fourrey C."/>
            <person name="LaButti K."/>
            <person name="Lindquist E.A."/>
            <person name="Lipzen A."/>
            <person name="Lundell T."/>
            <person name="Morin E."/>
            <person name="Murat C."/>
            <person name="Sun H."/>
            <person name="Tunlid A."/>
            <person name="Henrissat B."/>
            <person name="Grigoriev I.V."/>
            <person name="Hibbett D.S."/>
            <person name="Martin F."/>
            <person name="Nordberg H.P."/>
            <person name="Cantor M.N."/>
            <person name="Hua S.X."/>
        </authorList>
    </citation>
    <scope>NUCLEOTIDE SEQUENCE [LARGE SCALE GENOMIC DNA]</scope>
    <source>
        <strain evidence="5 6">Foug A</strain>
    </source>
</reference>
<dbReference type="PROSITE" id="PS50927">
    <property type="entry name" value="BULB_LECTIN"/>
    <property type="match status" value="1"/>
</dbReference>
<dbReference type="HOGENOM" id="CLU_000288_57_30_1"/>
<gene>
    <name evidence="5" type="ORF">SCLCIDRAFT_76424</name>
</gene>
<evidence type="ECO:0000313" key="6">
    <source>
        <dbReference type="Proteomes" id="UP000053989"/>
    </source>
</evidence>
<keyword evidence="1 3" id="KW-0853">WD repeat</keyword>
<dbReference type="PROSITE" id="PS50294">
    <property type="entry name" value="WD_REPEATS_REGION"/>
    <property type="match status" value="2"/>
</dbReference>
<evidence type="ECO:0000256" key="2">
    <source>
        <dbReference type="ARBA" id="ARBA00022737"/>
    </source>
</evidence>
<feature type="non-terminal residue" evidence="5">
    <location>
        <position position="1"/>
    </location>
</feature>
<proteinExistence type="predicted"/>
<dbReference type="PROSITE" id="PS50082">
    <property type="entry name" value="WD_REPEATS_2"/>
    <property type="match status" value="2"/>
</dbReference>
<dbReference type="Proteomes" id="UP000053989">
    <property type="component" value="Unassembled WGS sequence"/>
</dbReference>
<dbReference type="STRING" id="1036808.A0A0C3E4Y0"/>
<dbReference type="InterPro" id="IPR001680">
    <property type="entry name" value="WD40_rpt"/>
</dbReference>
<dbReference type="InParanoid" id="A0A0C3E4Y0"/>
<organism evidence="5 6">
    <name type="scientific">Scleroderma citrinum Foug A</name>
    <dbReference type="NCBI Taxonomy" id="1036808"/>
    <lineage>
        <taxon>Eukaryota</taxon>
        <taxon>Fungi</taxon>
        <taxon>Dikarya</taxon>
        <taxon>Basidiomycota</taxon>
        <taxon>Agaricomycotina</taxon>
        <taxon>Agaricomycetes</taxon>
        <taxon>Agaricomycetidae</taxon>
        <taxon>Boletales</taxon>
        <taxon>Sclerodermatineae</taxon>
        <taxon>Sclerodermataceae</taxon>
        <taxon>Scleroderma</taxon>
    </lineage>
</organism>
<feature type="domain" description="Bulb-type lectin" evidence="4">
    <location>
        <begin position="1"/>
        <end position="68"/>
    </location>
</feature>
<name>A0A0C3E4Y0_9AGAM</name>
<dbReference type="InterPro" id="IPR019775">
    <property type="entry name" value="WD40_repeat_CS"/>
</dbReference>
<dbReference type="SUPFAM" id="SSF50978">
    <property type="entry name" value="WD40 repeat-like"/>
    <property type="match status" value="1"/>
</dbReference>
<evidence type="ECO:0000259" key="4">
    <source>
        <dbReference type="PROSITE" id="PS50927"/>
    </source>
</evidence>
<dbReference type="OrthoDB" id="3267146at2759"/>
<evidence type="ECO:0000256" key="1">
    <source>
        <dbReference type="ARBA" id="ARBA00022574"/>
    </source>
</evidence>
<feature type="repeat" description="WD" evidence="3">
    <location>
        <begin position="1"/>
        <end position="33"/>
    </location>
</feature>
<keyword evidence="2" id="KW-0677">Repeat</keyword>
<feature type="non-terminal residue" evidence="5">
    <location>
        <position position="68"/>
    </location>
</feature>
<dbReference type="InterPro" id="IPR001480">
    <property type="entry name" value="Bulb-type_lectin_dom"/>
</dbReference>
<dbReference type="Pfam" id="PF00400">
    <property type="entry name" value="WD40"/>
    <property type="match status" value="2"/>
</dbReference>
<feature type="repeat" description="WD" evidence="3">
    <location>
        <begin position="35"/>
        <end position="68"/>
    </location>
</feature>
<dbReference type="EMBL" id="KN822038">
    <property type="protein sequence ID" value="KIM63071.1"/>
    <property type="molecule type" value="Genomic_DNA"/>
</dbReference>
<dbReference type="SMART" id="SM00320">
    <property type="entry name" value="WD40"/>
    <property type="match status" value="2"/>
</dbReference>
<dbReference type="Gene3D" id="2.130.10.10">
    <property type="entry name" value="YVTN repeat-like/Quinoprotein amine dehydrogenase"/>
    <property type="match status" value="1"/>
</dbReference>
<dbReference type="PANTHER" id="PTHR22847">
    <property type="entry name" value="WD40 REPEAT PROTEIN"/>
    <property type="match status" value="1"/>
</dbReference>
<evidence type="ECO:0000313" key="5">
    <source>
        <dbReference type="EMBL" id="KIM63071.1"/>
    </source>
</evidence>
<protein>
    <recommendedName>
        <fullName evidence="4">Bulb-type lectin domain-containing protein</fullName>
    </recommendedName>
</protein>
<dbReference type="GO" id="GO:1990234">
    <property type="term" value="C:transferase complex"/>
    <property type="evidence" value="ECO:0007669"/>
    <property type="project" value="UniProtKB-ARBA"/>
</dbReference>